<dbReference type="Proteomes" id="UP000318041">
    <property type="component" value="Unassembled WGS sequence"/>
</dbReference>
<organism evidence="1 2">
    <name type="scientific">Bacteroides fragilis</name>
    <dbReference type="NCBI Taxonomy" id="817"/>
    <lineage>
        <taxon>Bacteria</taxon>
        <taxon>Pseudomonadati</taxon>
        <taxon>Bacteroidota</taxon>
        <taxon>Bacteroidia</taxon>
        <taxon>Bacteroidales</taxon>
        <taxon>Bacteroidaceae</taxon>
        <taxon>Bacteroides</taxon>
    </lineage>
</organism>
<reference evidence="1 2" key="1">
    <citation type="submission" date="2019-08" db="EMBL/GenBank/DDBJ databases">
        <title>Genome sequencing of Bacteroides fragilis Sample_iSURF_9.</title>
        <authorList>
            <person name="Chandler J.E."/>
            <person name="Ruoff K.L."/>
            <person name="Price C.E."/>
            <person name="Valls R.A."/>
            <person name="O'Toole G.A."/>
        </authorList>
    </citation>
    <scope>NUCLEOTIDE SEQUENCE [LARGE SCALE GENOMIC DNA]</scope>
    <source>
        <strain evidence="1 2">CFPLTA004_1B</strain>
    </source>
</reference>
<dbReference type="AlphaFoldDB" id="A0A5C6LJX8"/>
<sequence length="86" mass="10504">MIGVEQWFYPYFLLPFRPYKNKGRNSHSTLYQSKLQSKNELYHDRTTHSFIVIQVMCQKHNFLIIKDSKKEKDVRQRTPHLHLRTL</sequence>
<evidence type="ECO:0000313" key="2">
    <source>
        <dbReference type="Proteomes" id="UP000318041"/>
    </source>
</evidence>
<accession>A0A5C6LJX8</accession>
<name>A0A5C6LJX8_BACFG</name>
<evidence type="ECO:0000313" key="1">
    <source>
        <dbReference type="EMBL" id="TWV79381.1"/>
    </source>
</evidence>
<gene>
    <name evidence="1" type="ORF">FSA08_00470</name>
</gene>
<protein>
    <submittedName>
        <fullName evidence="1">Uncharacterized protein</fullName>
    </submittedName>
</protein>
<dbReference type="EMBL" id="VOHY01000001">
    <property type="protein sequence ID" value="TWV79381.1"/>
    <property type="molecule type" value="Genomic_DNA"/>
</dbReference>
<proteinExistence type="predicted"/>
<comment type="caution">
    <text evidence="1">The sequence shown here is derived from an EMBL/GenBank/DDBJ whole genome shotgun (WGS) entry which is preliminary data.</text>
</comment>